<organism evidence="1 2">
    <name type="scientific">Thetidibacter halocola</name>
    <dbReference type="NCBI Taxonomy" id="2827239"/>
    <lineage>
        <taxon>Bacteria</taxon>
        <taxon>Pseudomonadati</taxon>
        <taxon>Pseudomonadota</taxon>
        <taxon>Alphaproteobacteria</taxon>
        <taxon>Rhodobacterales</taxon>
        <taxon>Roseobacteraceae</taxon>
        <taxon>Thetidibacter</taxon>
    </lineage>
</organism>
<evidence type="ECO:0000313" key="2">
    <source>
        <dbReference type="Proteomes" id="UP000681356"/>
    </source>
</evidence>
<proteinExistence type="predicted"/>
<dbReference type="InterPro" id="IPR010297">
    <property type="entry name" value="DUF900_hydrolase"/>
</dbReference>
<keyword evidence="1" id="KW-0378">Hydrolase</keyword>
<comment type="caution">
    <text evidence="1">The sequence shown here is derived from an EMBL/GenBank/DDBJ whole genome shotgun (WGS) entry which is preliminary data.</text>
</comment>
<gene>
    <name evidence="1" type="ORF">KB874_10070</name>
</gene>
<dbReference type="Gene3D" id="3.40.50.1820">
    <property type="entry name" value="alpha/beta hydrolase"/>
    <property type="match status" value="1"/>
</dbReference>
<protein>
    <submittedName>
        <fullName evidence="1">Alpha/beta fold hydrolase</fullName>
    </submittedName>
</protein>
<dbReference type="AlphaFoldDB" id="A0A8J7WFL6"/>
<dbReference type="EMBL" id="JAGTUU010000004">
    <property type="protein sequence ID" value="MBS0124481.1"/>
    <property type="molecule type" value="Genomic_DNA"/>
</dbReference>
<dbReference type="SUPFAM" id="SSF53474">
    <property type="entry name" value="alpha/beta-Hydrolases"/>
    <property type="match status" value="1"/>
</dbReference>
<dbReference type="PANTHER" id="PTHR36513">
    <property type="entry name" value="ABC TRANSMEMBRANE TYPE-1 DOMAIN-CONTAINING PROTEIN"/>
    <property type="match status" value="1"/>
</dbReference>
<dbReference type="InterPro" id="IPR029058">
    <property type="entry name" value="AB_hydrolase_fold"/>
</dbReference>
<keyword evidence="2" id="KW-1185">Reference proteome</keyword>
<sequence>MVAALLLGTVGTALPAPLAAQERTALREVPFLTLRDRTDSEDPGEAFGDERSDLKAGWCGVREVDLDVFTPLAEAVPAFVREELLRVAALRLASPAAVIASIEETANGRPAVLYTHGFNIGFEKGCRRAVLLQENAGLAGRFLWFSWPSDGALTNYTRDEADLYWSVPDLAEAIIALEARFGPGQVDVTGHSLGARGVVLALYEVANRRPETRIREVVLLAPDMDFEIFQRFLPRIQSVVGRITVYVTEGDRPLALSAQLHGYPRLGEAGNDVSQLTGVEVIDLSDVPAQSPTGHLYHIYSPDLGADLGQLLNEGKGAADRDNLRRIGENHWTLQPRPSAN</sequence>
<evidence type="ECO:0000313" key="1">
    <source>
        <dbReference type="EMBL" id="MBS0124481.1"/>
    </source>
</evidence>
<dbReference type="Pfam" id="PF05990">
    <property type="entry name" value="DUF900"/>
    <property type="match status" value="1"/>
</dbReference>
<accession>A0A8J7WFL6</accession>
<dbReference type="Proteomes" id="UP000681356">
    <property type="component" value="Unassembled WGS sequence"/>
</dbReference>
<dbReference type="GO" id="GO:0016787">
    <property type="term" value="F:hydrolase activity"/>
    <property type="evidence" value="ECO:0007669"/>
    <property type="project" value="UniProtKB-KW"/>
</dbReference>
<name>A0A8J7WFL6_9RHOB</name>
<dbReference type="PANTHER" id="PTHR36513:SF1">
    <property type="entry name" value="TRANSMEMBRANE PROTEIN"/>
    <property type="match status" value="1"/>
</dbReference>
<dbReference type="RefSeq" id="WP_212536455.1">
    <property type="nucleotide sequence ID" value="NZ_JAGTUU010000004.1"/>
</dbReference>
<reference evidence="1" key="1">
    <citation type="submission" date="2021-04" db="EMBL/GenBank/DDBJ databases">
        <authorList>
            <person name="Yoon J."/>
        </authorList>
    </citation>
    <scope>NUCLEOTIDE SEQUENCE</scope>
    <source>
        <strain evidence="1">KMU-90</strain>
    </source>
</reference>